<evidence type="ECO:0000256" key="2">
    <source>
        <dbReference type="ARBA" id="ARBA00022527"/>
    </source>
</evidence>
<dbReference type="Gene3D" id="1.10.510.10">
    <property type="entry name" value="Transferase(Phosphotransferase) domain 1"/>
    <property type="match status" value="1"/>
</dbReference>
<dbReference type="HOGENOM" id="CLU_332466_0_0_1"/>
<dbReference type="InterPro" id="IPR050339">
    <property type="entry name" value="CC_SR_Kinase"/>
</dbReference>
<organism evidence="8">
    <name type="scientific">Triticum aestivum</name>
    <name type="common">Wheat</name>
    <dbReference type="NCBI Taxonomy" id="4565"/>
    <lineage>
        <taxon>Eukaryota</taxon>
        <taxon>Viridiplantae</taxon>
        <taxon>Streptophyta</taxon>
        <taxon>Embryophyta</taxon>
        <taxon>Tracheophyta</taxon>
        <taxon>Spermatophyta</taxon>
        <taxon>Magnoliopsida</taxon>
        <taxon>Liliopsida</taxon>
        <taxon>Poales</taxon>
        <taxon>Poaceae</taxon>
        <taxon>BOP clade</taxon>
        <taxon>Pooideae</taxon>
        <taxon>Triticodae</taxon>
        <taxon>Triticeae</taxon>
        <taxon>Triticinae</taxon>
        <taxon>Triticum</taxon>
    </lineage>
</organism>
<dbReference type="PANTHER" id="PTHR11042:SF160">
    <property type="entry name" value="EUKARYOTIC TRANSLATION INITIATION FACTOR 2-ALPHA KINASE 1"/>
    <property type="match status" value="1"/>
</dbReference>
<dbReference type="GO" id="GO:0006950">
    <property type="term" value="P:response to stress"/>
    <property type="evidence" value="ECO:0007669"/>
    <property type="project" value="UniProtKB-ARBA"/>
</dbReference>
<dbReference type="ExpressionAtlas" id="A0A077S4C8">
    <property type="expression patterns" value="baseline and differential"/>
</dbReference>
<evidence type="ECO:0000256" key="1">
    <source>
        <dbReference type="ARBA" id="ARBA00012513"/>
    </source>
</evidence>
<dbReference type="InterPro" id="IPR011009">
    <property type="entry name" value="Kinase-like_dom_sf"/>
</dbReference>
<feature type="compositionally biased region" description="Acidic residues" evidence="7">
    <location>
        <begin position="113"/>
        <end position="135"/>
    </location>
</feature>
<evidence type="ECO:0000256" key="6">
    <source>
        <dbReference type="ARBA" id="ARBA00022840"/>
    </source>
</evidence>
<keyword evidence="4" id="KW-0547">Nucleotide-binding</keyword>
<evidence type="ECO:0000313" key="8">
    <source>
        <dbReference type="EMBL" id="CDM84472.1"/>
    </source>
</evidence>
<feature type="compositionally biased region" description="Acidic residues" evidence="7">
    <location>
        <begin position="142"/>
        <end position="154"/>
    </location>
</feature>
<protein>
    <recommendedName>
        <fullName evidence="1">non-specific serine/threonine protein kinase</fullName>
        <ecNumber evidence="1">2.7.11.1</ecNumber>
    </recommendedName>
</protein>
<evidence type="ECO:0000256" key="4">
    <source>
        <dbReference type="ARBA" id="ARBA00022741"/>
    </source>
</evidence>
<dbReference type="EMBL" id="HG670306">
    <property type="protein sequence ID" value="CDM84472.1"/>
    <property type="molecule type" value="Genomic_DNA"/>
</dbReference>
<accession>A0A077S4C8</accession>
<gene>
    <name evidence="8" type="ORF">TRAES_3BF060000140CFD_c1</name>
</gene>
<dbReference type="GO" id="GO:0005524">
    <property type="term" value="F:ATP binding"/>
    <property type="evidence" value="ECO:0007669"/>
    <property type="project" value="UniProtKB-KW"/>
</dbReference>
<dbReference type="EC" id="2.7.11.1" evidence="1"/>
<keyword evidence="2" id="KW-0723">Serine/threonine-protein kinase</keyword>
<feature type="region of interest" description="Disordered" evidence="7">
    <location>
        <begin position="94"/>
        <end position="156"/>
    </location>
</feature>
<keyword evidence="3" id="KW-0808">Transferase</keyword>
<dbReference type="SUPFAM" id="SSF56112">
    <property type="entry name" value="Protein kinase-like (PK-like)"/>
    <property type="match status" value="1"/>
</dbReference>
<reference evidence="8" key="1">
    <citation type="journal article" date="2014" name="Science">
        <title>Structural and functional partitioning of bread wheat chromosome 3B.</title>
        <authorList>
            <person name="Choulet F."/>
            <person name="Alberti A."/>
            <person name="Theil S."/>
            <person name="Glover N."/>
            <person name="Barbe V."/>
            <person name="Daron J."/>
            <person name="Pingault L."/>
            <person name="Sourdille P."/>
            <person name="Couloux A."/>
            <person name="Paux E."/>
            <person name="Leroy P."/>
            <person name="Mangenot S."/>
            <person name="Guilhot N."/>
            <person name="Le Gouis J."/>
            <person name="Balfourier F."/>
            <person name="Alaux M."/>
            <person name="Jamilloux V."/>
            <person name="Poulain J."/>
            <person name="Durand C."/>
            <person name="Bellec A."/>
            <person name="Gaspin C."/>
            <person name="Safar J."/>
            <person name="Dolezel J."/>
            <person name="Rogers J."/>
            <person name="Vandepoele K."/>
            <person name="Aury J.M."/>
            <person name="Mayer K."/>
            <person name="Berges H."/>
            <person name="Quesneville H."/>
            <person name="Wincker P."/>
            <person name="Feuillet C."/>
        </authorList>
    </citation>
    <scope>NUCLEOTIDE SEQUENCE</scope>
</reference>
<dbReference type="GO" id="GO:0006417">
    <property type="term" value="P:regulation of translation"/>
    <property type="evidence" value="ECO:0007669"/>
    <property type="project" value="UniProtKB-ARBA"/>
</dbReference>
<keyword evidence="6" id="KW-0067">ATP-binding</keyword>
<evidence type="ECO:0000256" key="3">
    <source>
        <dbReference type="ARBA" id="ARBA00022679"/>
    </source>
</evidence>
<name>A0A077S4C8_WHEAT</name>
<evidence type="ECO:0000256" key="5">
    <source>
        <dbReference type="ARBA" id="ARBA00022777"/>
    </source>
</evidence>
<dbReference type="GO" id="GO:0004674">
    <property type="term" value="F:protein serine/threonine kinase activity"/>
    <property type="evidence" value="ECO:0007669"/>
    <property type="project" value="UniProtKB-KW"/>
</dbReference>
<dbReference type="PANTHER" id="PTHR11042">
    <property type="entry name" value="EUKARYOTIC TRANSLATION INITIATION FACTOR 2-ALPHA KINASE EIF2-ALPHA KINASE -RELATED"/>
    <property type="match status" value="1"/>
</dbReference>
<keyword evidence="5" id="KW-0418">Kinase</keyword>
<dbReference type="AlphaFoldDB" id="A0A077S4C8"/>
<proteinExistence type="predicted"/>
<sequence>MASPLLEPSFGVGTSHTAVPESASMYVFLDSKIELLAELKNTTAAREEVELCPREQEGSIDGTSPQFLVAFSHDGILQRMASLSFLDGAFDEESLEEDDTQMEGSVKEKTWDPEETEEPEDESQYSDDTWLEEAVEEKTWEPEETEESEDESQDSYDTLLEGAVEENTWEPEITEELEDKSKDMEGKWLEEPQKEGTWELEGTETETESEEERMNENFSVTLRIWSTRANLVFYDSTGWIFTKAYSLQWLSIKAMESLVREMKESRHILNFDASTIHNQQSIGRCQFEGLVVSSCAIETFIETQISPSFIDFELEKCLVNICREVTILSSLRNEYIVKFSQAWVESNIDVEYKEASEDGSIVGDFGRSCFRPNDCPTFTATPNLGTLGYEAPELEAGKNISEKVDIFPLGIMYFSLFISYATLVQRHNEYIQFKNDTSRKNWECLSWQGNSSFCMELTAEDPLKRPCAADILESLHKRTRLSQKCEKSTKNDVKMIENEGCETQSEEELRQTCHHRGHLGLRSTEEIWKQVAAFRRLGVLTMVVCRSWNPGRRPWVLRLHGWLYGERCCSGGVSSWLCGQQGEAVGSLSRSVISHYISNKVRQGKLPRQPGNDSRQDDTGNAHFILLVSGKRGQQATAPNVWRASSVHQTLHDMCRLCRRASGVTAAWELIHHSAYHVVASSTLASGGPGVLLSFARIPVVSFLGPCNLVAGATLHDPIELYNSMIEKDTTKEANRAYMAAREESDDAVKVALKEDVPLALIEKVDAMFQKYEKDIDGVDAQTGNHLQLLDRDHDGKVTPKEAAAAKGCIEKGGIQELISELSKDKGPCKDFPLLFMILHGQLFSFFSDYFLMPTEGTISL</sequence>
<evidence type="ECO:0000256" key="7">
    <source>
        <dbReference type="SAM" id="MobiDB-lite"/>
    </source>
</evidence>